<sequence length="902" mass="103930">KVIGSEEDSLKIAWVCTLERRFCLNSSQNSNHKQILHQLLIDSFNLEDREALYTILAYQQIENEEFEALLEFVASRMNKSLDSDFIVSAFLMNGLEFHDKIMVVGESGSGKTTLIDIVLTTLELDKMIRQMQNMHYYTDPAIKKYLAPIAGDAEVKDAYRIANWLRTNEIASEFLDRPLQTVVRLAMLAAKMTKIVPMASNEEDFARILAELTKLEKESTNSALAKKLSVNASRNLSFLSVNSARILSKIDLITLDETCEENLGSSFTPIWHAICNVQSGFFKALTMPNFLNRRVIIDGPLSEPHHEILNQFMIPGHLYREEDCLFSEEHRQVILEVTPNEKPKEEADFFLVNIHENLTNYTIWDRLVMNDNLKYKALSVFKQIKIRMMELLQFFDKYFEIFEHEFRIGAADKQFMAVASVSRTSLTENAFELLLNNIDHTMKILDRRGDKAFTKIEIDQLVLSSFAMAFGMMFNRAQKLHFSDWMRHNMSFFSDWPKETGALTDYFMEESSDIGMETKSRLEWTCLSDYDEVSVPLLRFLLSSNLGLKSLAVIGPSGSGKSFVVSHAITSWARKTAADFSPCIIRCYENMSGRSFLVRLEQHVTQLWSDQFGPCLCPLTKTYCGLHFTGQETQLEDDSSGANEKTEKQTLILVVEDLHLASTEVHLLLRQLSDPKSHGLLWSRKLNKYARIIEFKLLVTINNSNPDRYRSLLLNKRLWRNFFLVSCQASSKEFQKKLLMTQFGDSFTALIGDGFVVERFLHSTVDIVDHMLTEFDKSDQLWLRKFGNLNFLFSLLQPLSKIESISTSKEMDSQVTLHGPRTLLYSSHQDSGNQSIHQFSLLWAEQIFWHFESLLGELNNPHNQYGQKFLNLFDEAIKRNFQCQEVNMNEIVSKPYLSYYST</sequence>
<dbReference type="Gene3D" id="3.40.50.300">
    <property type="entry name" value="P-loop containing nucleotide triphosphate hydrolases"/>
    <property type="match status" value="1"/>
</dbReference>
<name>A0ABD2PT65_9PLAT</name>
<accession>A0ABD2PT65</accession>
<dbReference type="Proteomes" id="UP001626550">
    <property type="component" value="Unassembled WGS sequence"/>
</dbReference>
<dbReference type="PROSITE" id="PS00675">
    <property type="entry name" value="SIGMA54_INTERACT_1"/>
    <property type="match status" value="1"/>
</dbReference>
<evidence type="ECO:0000313" key="1">
    <source>
        <dbReference type="EMBL" id="KAL3310664.1"/>
    </source>
</evidence>
<dbReference type="SUPFAM" id="SSF52540">
    <property type="entry name" value="P-loop containing nucleoside triphosphate hydrolases"/>
    <property type="match status" value="1"/>
</dbReference>
<evidence type="ECO:0000313" key="2">
    <source>
        <dbReference type="Proteomes" id="UP001626550"/>
    </source>
</evidence>
<evidence type="ECO:0008006" key="3">
    <source>
        <dbReference type="Google" id="ProtNLM"/>
    </source>
</evidence>
<proteinExistence type="predicted"/>
<dbReference type="InterPro" id="IPR025662">
    <property type="entry name" value="Sigma_54_int_dom_ATP-bd_1"/>
</dbReference>
<organism evidence="1 2">
    <name type="scientific">Cichlidogyrus casuarinus</name>
    <dbReference type="NCBI Taxonomy" id="1844966"/>
    <lineage>
        <taxon>Eukaryota</taxon>
        <taxon>Metazoa</taxon>
        <taxon>Spiralia</taxon>
        <taxon>Lophotrochozoa</taxon>
        <taxon>Platyhelminthes</taxon>
        <taxon>Monogenea</taxon>
        <taxon>Monopisthocotylea</taxon>
        <taxon>Dactylogyridea</taxon>
        <taxon>Ancyrocephalidae</taxon>
        <taxon>Cichlidogyrus</taxon>
    </lineage>
</organism>
<comment type="caution">
    <text evidence="1">The sequence shown here is derived from an EMBL/GenBank/DDBJ whole genome shotgun (WGS) entry which is preliminary data.</text>
</comment>
<dbReference type="InterPro" id="IPR027417">
    <property type="entry name" value="P-loop_NTPase"/>
</dbReference>
<protein>
    <recommendedName>
        <fullName evidence="3">AAA+ ATPase domain-containing protein</fullName>
    </recommendedName>
</protein>
<feature type="non-terminal residue" evidence="1">
    <location>
        <position position="1"/>
    </location>
</feature>
<keyword evidence="2" id="KW-1185">Reference proteome</keyword>
<gene>
    <name evidence="1" type="ORF">Ciccas_010767</name>
</gene>
<dbReference type="AlphaFoldDB" id="A0ABD2PT65"/>
<reference evidence="1 2" key="1">
    <citation type="submission" date="2024-11" db="EMBL/GenBank/DDBJ databases">
        <title>Adaptive evolution of stress response genes in parasites aligns with host niche diversity.</title>
        <authorList>
            <person name="Hahn C."/>
            <person name="Resl P."/>
        </authorList>
    </citation>
    <scope>NUCLEOTIDE SEQUENCE [LARGE SCALE GENOMIC DNA]</scope>
    <source>
        <strain evidence="1">EGGRZ-B1_66</strain>
        <tissue evidence="1">Body</tissue>
    </source>
</reference>
<dbReference type="EMBL" id="JBJKFK010002758">
    <property type="protein sequence ID" value="KAL3310664.1"/>
    <property type="molecule type" value="Genomic_DNA"/>
</dbReference>